<evidence type="ECO:0000313" key="2">
    <source>
        <dbReference type="EMBL" id="KAF2733796.1"/>
    </source>
</evidence>
<evidence type="ECO:0000313" key="3">
    <source>
        <dbReference type="Proteomes" id="UP000799444"/>
    </source>
</evidence>
<dbReference type="AlphaFoldDB" id="A0A9P4QZ94"/>
<keyword evidence="3" id="KW-1185">Reference proteome</keyword>
<accession>A0A9P4QZ94</accession>
<feature type="domain" description="Aminoglycoside phosphotransferase" evidence="1">
    <location>
        <begin position="251"/>
        <end position="301"/>
    </location>
</feature>
<dbReference type="InterPro" id="IPR002575">
    <property type="entry name" value="Aminoglycoside_PTrfase"/>
</dbReference>
<comment type="caution">
    <text evidence="2">The sequence shown here is derived from an EMBL/GenBank/DDBJ whole genome shotgun (WGS) entry which is preliminary data.</text>
</comment>
<gene>
    <name evidence="2" type="ORF">EJ04DRAFT_535261</name>
</gene>
<dbReference type="PANTHER" id="PTHR21310">
    <property type="entry name" value="AMINOGLYCOSIDE PHOSPHOTRANSFERASE-RELATED-RELATED"/>
    <property type="match status" value="1"/>
</dbReference>
<evidence type="ECO:0000259" key="1">
    <source>
        <dbReference type="Pfam" id="PF01636"/>
    </source>
</evidence>
<organism evidence="2 3">
    <name type="scientific">Polyplosphaeria fusca</name>
    <dbReference type="NCBI Taxonomy" id="682080"/>
    <lineage>
        <taxon>Eukaryota</taxon>
        <taxon>Fungi</taxon>
        <taxon>Dikarya</taxon>
        <taxon>Ascomycota</taxon>
        <taxon>Pezizomycotina</taxon>
        <taxon>Dothideomycetes</taxon>
        <taxon>Pleosporomycetidae</taxon>
        <taxon>Pleosporales</taxon>
        <taxon>Tetraplosphaeriaceae</taxon>
        <taxon>Polyplosphaeria</taxon>
    </lineage>
</organism>
<dbReference type="Proteomes" id="UP000799444">
    <property type="component" value="Unassembled WGS sequence"/>
</dbReference>
<proteinExistence type="predicted"/>
<dbReference type="OrthoDB" id="2906425at2759"/>
<dbReference type="SUPFAM" id="SSF56112">
    <property type="entry name" value="Protein kinase-like (PK-like)"/>
    <property type="match status" value="1"/>
</dbReference>
<protein>
    <submittedName>
        <fullName evidence="2">Phosphotransferase enzyme family protein</fullName>
    </submittedName>
</protein>
<dbReference type="Gene3D" id="3.90.1200.10">
    <property type="match status" value="1"/>
</dbReference>
<dbReference type="InterPro" id="IPR011009">
    <property type="entry name" value="Kinase-like_dom_sf"/>
</dbReference>
<dbReference type="PANTHER" id="PTHR21310:SF15">
    <property type="entry name" value="AMINOGLYCOSIDE PHOSPHOTRANSFERASE DOMAIN-CONTAINING PROTEIN"/>
    <property type="match status" value="1"/>
</dbReference>
<name>A0A9P4QZ94_9PLEO</name>
<sequence>MASFKDKMTPIAALQAAAMPELYSSMPSSPQINVLYLAPGHELISPEQLRASKPETLATGAGTQLAKISPSMLVKYGTHASLIEAKNMLYVAERTSIPVPKLFAAYAYGPLGRDVDDFGSVYDTYVFMEFIEDEDLGKSWAKYTSTEKQMISTGLKKHTTELRSLPAADYIGSVHEDQSLMLFWNGLQLPEVSLNTHSKDLIAMSLTRSLGPFKNEGDFNATIVDTFVAKSKGQIGSYIRGMVDGHKHGIVFTHGDLRPDNIIVKNGRMTAIIDWEMAGWYPDYWEFVKAFYLEVFTSDWASHLLGILTPYYCEQLMHAKLMSVLW</sequence>
<dbReference type="EMBL" id="ML996156">
    <property type="protein sequence ID" value="KAF2733796.1"/>
    <property type="molecule type" value="Genomic_DNA"/>
</dbReference>
<reference evidence="2" key="1">
    <citation type="journal article" date="2020" name="Stud. Mycol.">
        <title>101 Dothideomycetes genomes: a test case for predicting lifestyles and emergence of pathogens.</title>
        <authorList>
            <person name="Haridas S."/>
            <person name="Albert R."/>
            <person name="Binder M."/>
            <person name="Bloem J."/>
            <person name="Labutti K."/>
            <person name="Salamov A."/>
            <person name="Andreopoulos B."/>
            <person name="Baker S."/>
            <person name="Barry K."/>
            <person name="Bills G."/>
            <person name="Bluhm B."/>
            <person name="Cannon C."/>
            <person name="Castanera R."/>
            <person name="Culley D."/>
            <person name="Daum C."/>
            <person name="Ezra D."/>
            <person name="Gonzalez J."/>
            <person name="Henrissat B."/>
            <person name="Kuo A."/>
            <person name="Liang C."/>
            <person name="Lipzen A."/>
            <person name="Lutzoni F."/>
            <person name="Magnuson J."/>
            <person name="Mondo S."/>
            <person name="Nolan M."/>
            <person name="Ohm R."/>
            <person name="Pangilinan J."/>
            <person name="Park H.-J."/>
            <person name="Ramirez L."/>
            <person name="Alfaro M."/>
            <person name="Sun H."/>
            <person name="Tritt A."/>
            <person name="Yoshinaga Y."/>
            <person name="Zwiers L.-H."/>
            <person name="Turgeon B."/>
            <person name="Goodwin S."/>
            <person name="Spatafora J."/>
            <person name="Crous P."/>
            <person name="Grigoriev I."/>
        </authorList>
    </citation>
    <scope>NUCLEOTIDE SEQUENCE</scope>
    <source>
        <strain evidence="2">CBS 125425</strain>
    </source>
</reference>
<dbReference type="InterPro" id="IPR051678">
    <property type="entry name" value="AGP_Transferase"/>
</dbReference>
<dbReference type="Pfam" id="PF01636">
    <property type="entry name" value="APH"/>
    <property type="match status" value="1"/>
</dbReference>